<dbReference type="EC" id="2.3.1.266" evidence="5"/>
<keyword evidence="3 5" id="KW-0808">Transferase</keyword>
<comment type="similarity">
    <text evidence="1 5">Belongs to the acetyltransferase family. RimI subfamily.</text>
</comment>
<evidence type="ECO:0000259" key="6">
    <source>
        <dbReference type="PROSITE" id="PS51186"/>
    </source>
</evidence>
<dbReference type="InterPro" id="IPR006464">
    <property type="entry name" value="AcTrfase_RimI/Ard1"/>
</dbReference>
<dbReference type="InterPro" id="IPR000182">
    <property type="entry name" value="GNAT_dom"/>
</dbReference>
<comment type="function">
    <text evidence="5">Acetylates the N-terminal alanine of ribosomal protein bS18.</text>
</comment>
<dbReference type="HAMAP" id="MF_02210">
    <property type="entry name" value="RimI"/>
    <property type="match status" value="1"/>
</dbReference>
<feature type="active site" description="Proton donor" evidence="5">
    <location>
        <position position="131"/>
    </location>
</feature>
<accession>A0ABX8XA47</accession>
<keyword evidence="4 5" id="KW-0012">Acyltransferase</keyword>
<evidence type="ECO:0000256" key="4">
    <source>
        <dbReference type="ARBA" id="ARBA00023315"/>
    </source>
</evidence>
<feature type="active site" description="Proton acceptor" evidence="5">
    <location>
        <position position="119"/>
    </location>
</feature>
<keyword evidence="7" id="KW-0687">Ribonucleoprotein</keyword>
<keyword evidence="2 5" id="KW-0963">Cytoplasm</keyword>
<comment type="caution">
    <text evidence="5">Lacks conserved residue(s) required for the propagation of feature annotation.</text>
</comment>
<comment type="subcellular location">
    <subcellularLocation>
        <location evidence="5">Cytoplasm</location>
    </subcellularLocation>
</comment>
<evidence type="ECO:0000313" key="8">
    <source>
        <dbReference type="Proteomes" id="UP000827084"/>
    </source>
</evidence>
<name>A0ABX8XA47_SHEPU</name>
<evidence type="ECO:0000256" key="3">
    <source>
        <dbReference type="ARBA" id="ARBA00022679"/>
    </source>
</evidence>
<dbReference type="InterPro" id="IPR043690">
    <property type="entry name" value="RimI"/>
</dbReference>
<dbReference type="RefSeq" id="WP_025008471.1">
    <property type="nucleotide sequence ID" value="NZ_BMPK01000006.1"/>
</dbReference>
<feature type="domain" description="N-acetyltransferase" evidence="6">
    <location>
        <begin position="13"/>
        <end position="163"/>
    </location>
</feature>
<keyword evidence="8" id="KW-1185">Reference proteome</keyword>
<feature type="binding site" evidence="5">
    <location>
        <position position="124"/>
    </location>
    <ligand>
        <name>acetyl-CoA</name>
        <dbReference type="ChEBI" id="CHEBI:57288"/>
    </ligand>
</feature>
<dbReference type="InterPro" id="IPR016181">
    <property type="entry name" value="Acyl_CoA_acyltransferase"/>
</dbReference>
<keyword evidence="7" id="KW-0689">Ribosomal protein</keyword>
<dbReference type="PANTHER" id="PTHR43420:SF51">
    <property type="entry name" value="PEPTIDYL-LYSINE N-ACETYLTRANSFERASE YIAC"/>
    <property type="match status" value="1"/>
</dbReference>
<dbReference type="Gene3D" id="3.40.630.30">
    <property type="match status" value="1"/>
</dbReference>
<dbReference type="InterPro" id="IPR050680">
    <property type="entry name" value="YpeA/RimI_acetyltransf"/>
</dbReference>
<dbReference type="NCBIfam" id="TIGR01575">
    <property type="entry name" value="rimI"/>
    <property type="match status" value="1"/>
</dbReference>
<dbReference type="GO" id="GO:0008999">
    <property type="term" value="F:protein-N-terminal-alanine acetyltransferase activity"/>
    <property type="evidence" value="ECO:0007669"/>
    <property type="project" value="UniProtKB-EC"/>
</dbReference>
<sequence length="165" mass="18058">MNIQDSKILNPQLTLVRLGQMDVPQMASIEASAHSHPMSEGNLADCFGTLYRVYGLSLAGEMSAETLIGFAIIQQILDEVTLLDICLAPEHQGYGYGKLLLSEVIEAAKTSGAVVVMLEVRESNLAARTLYQTMGFNESGRRKGYYSTDDGREDAILMDFTITSE</sequence>
<dbReference type="SUPFAM" id="SSF55729">
    <property type="entry name" value="Acyl-CoA N-acyltransferases (Nat)"/>
    <property type="match status" value="1"/>
</dbReference>
<dbReference type="PANTHER" id="PTHR43420">
    <property type="entry name" value="ACETYLTRANSFERASE"/>
    <property type="match status" value="1"/>
</dbReference>
<dbReference type="Proteomes" id="UP000827084">
    <property type="component" value="Chromosome"/>
</dbReference>
<dbReference type="EMBL" id="CP080635">
    <property type="protein sequence ID" value="QYX71955.1"/>
    <property type="molecule type" value="Genomic_DNA"/>
</dbReference>
<evidence type="ECO:0000256" key="5">
    <source>
        <dbReference type="HAMAP-Rule" id="MF_02210"/>
    </source>
</evidence>
<evidence type="ECO:0000256" key="1">
    <source>
        <dbReference type="ARBA" id="ARBA00005395"/>
    </source>
</evidence>
<organism evidence="7 8">
    <name type="scientific">Shewanella putrefaciens</name>
    <name type="common">Pseudomonas putrefaciens</name>
    <dbReference type="NCBI Taxonomy" id="24"/>
    <lineage>
        <taxon>Bacteria</taxon>
        <taxon>Pseudomonadati</taxon>
        <taxon>Pseudomonadota</taxon>
        <taxon>Gammaproteobacteria</taxon>
        <taxon>Alteromonadales</taxon>
        <taxon>Shewanellaceae</taxon>
        <taxon>Shewanella</taxon>
    </lineage>
</organism>
<gene>
    <name evidence="5 7" type="primary">rimI</name>
    <name evidence="7" type="ORF">K3G22_14520</name>
</gene>
<dbReference type="PROSITE" id="PS51186">
    <property type="entry name" value="GNAT"/>
    <property type="match status" value="1"/>
</dbReference>
<dbReference type="CDD" id="cd04301">
    <property type="entry name" value="NAT_SF"/>
    <property type="match status" value="1"/>
</dbReference>
<dbReference type="GeneID" id="67444499"/>
<evidence type="ECO:0000313" key="7">
    <source>
        <dbReference type="EMBL" id="QYX71955.1"/>
    </source>
</evidence>
<reference evidence="7 8" key="1">
    <citation type="submission" date="2021-08" db="EMBL/GenBank/DDBJ databases">
        <title>Shewanella putrefaciens YZ-J, complete genome.</title>
        <authorList>
            <person name="Yi Z."/>
        </authorList>
    </citation>
    <scope>NUCLEOTIDE SEQUENCE [LARGE SCALE GENOMIC DNA]</scope>
    <source>
        <strain evidence="7 8">YZ-J</strain>
    </source>
</reference>
<evidence type="ECO:0000256" key="2">
    <source>
        <dbReference type="ARBA" id="ARBA00022490"/>
    </source>
</evidence>
<dbReference type="GO" id="GO:0005840">
    <property type="term" value="C:ribosome"/>
    <property type="evidence" value="ECO:0007669"/>
    <property type="project" value="UniProtKB-KW"/>
</dbReference>
<protein>
    <recommendedName>
        <fullName evidence="5">[Ribosomal protein bS18]-alanine N-acetyltransferase</fullName>
        <ecNumber evidence="5">2.3.1.266</ecNumber>
    </recommendedName>
</protein>
<proteinExistence type="inferred from homology"/>
<comment type="catalytic activity">
    <reaction evidence="5">
        <text>N-terminal L-alanyl-[ribosomal protein bS18] + acetyl-CoA = N-terminal N(alpha)-acetyl-L-alanyl-[ribosomal protein bS18] + CoA + H(+)</text>
        <dbReference type="Rhea" id="RHEA:43756"/>
        <dbReference type="Rhea" id="RHEA-COMP:10676"/>
        <dbReference type="Rhea" id="RHEA-COMP:10677"/>
        <dbReference type="ChEBI" id="CHEBI:15378"/>
        <dbReference type="ChEBI" id="CHEBI:57287"/>
        <dbReference type="ChEBI" id="CHEBI:57288"/>
        <dbReference type="ChEBI" id="CHEBI:64718"/>
        <dbReference type="ChEBI" id="CHEBI:83683"/>
        <dbReference type="EC" id="2.3.1.266"/>
    </reaction>
</comment>
<dbReference type="Pfam" id="PF00583">
    <property type="entry name" value="Acetyltransf_1"/>
    <property type="match status" value="1"/>
</dbReference>